<keyword evidence="5 7" id="KW-1133">Transmembrane helix</keyword>
<dbReference type="InterPro" id="IPR035906">
    <property type="entry name" value="MetI-like_sf"/>
</dbReference>
<evidence type="ECO:0000256" key="1">
    <source>
        <dbReference type="ARBA" id="ARBA00004651"/>
    </source>
</evidence>
<dbReference type="CDD" id="cd06261">
    <property type="entry name" value="TM_PBP2"/>
    <property type="match status" value="1"/>
</dbReference>
<keyword evidence="10" id="KW-1185">Reference proteome</keyword>
<feature type="transmembrane region" description="Helical" evidence="7">
    <location>
        <begin position="182"/>
        <end position="203"/>
    </location>
</feature>
<feature type="transmembrane region" description="Helical" evidence="7">
    <location>
        <begin position="65"/>
        <end position="90"/>
    </location>
</feature>
<evidence type="ECO:0000256" key="2">
    <source>
        <dbReference type="ARBA" id="ARBA00022448"/>
    </source>
</evidence>
<dbReference type="PANTHER" id="PTHR43744:SF8">
    <property type="entry name" value="SN-GLYCEROL-3-PHOSPHATE TRANSPORT SYSTEM PERMEASE PROTEIN UGPE"/>
    <property type="match status" value="1"/>
</dbReference>
<evidence type="ECO:0000256" key="4">
    <source>
        <dbReference type="ARBA" id="ARBA00022692"/>
    </source>
</evidence>
<protein>
    <submittedName>
        <fullName evidence="9">Carbohydrate ABC transporter membrane protein 2 (CUT1 family)</fullName>
    </submittedName>
</protein>
<dbReference type="PANTHER" id="PTHR43744">
    <property type="entry name" value="ABC TRANSPORTER PERMEASE PROTEIN MG189-RELATED-RELATED"/>
    <property type="match status" value="1"/>
</dbReference>
<dbReference type="GO" id="GO:0055085">
    <property type="term" value="P:transmembrane transport"/>
    <property type="evidence" value="ECO:0007669"/>
    <property type="project" value="InterPro"/>
</dbReference>
<proteinExistence type="inferred from homology"/>
<dbReference type="Gene3D" id="1.10.3720.10">
    <property type="entry name" value="MetI-like"/>
    <property type="match status" value="1"/>
</dbReference>
<comment type="subcellular location">
    <subcellularLocation>
        <location evidence="1 7">Cell membrane</location>
        <topology evidence="1 7">Multi-pass membrane protein</topology>
    </subcellularLocation>
</comment>
<feature type="transmembrane region" description="Helical" evidence="7">
    <location>
        <begin position="131"/>
        <end position="153"/>
    </location>
</feature>
<dbReference type="EMBL" id="PJMW01000002">
    <property type="protein sequence ID" value="PKV81208.1"/>
    <property type="molecule type" value="Genomic_DNA"/>
</dbReference>
<keyword evidence="4 7" id="KW-0812">Transmembrane</keyword>
<evidence type="ECO:0000256" key="3">
    <source>
        <dbReference type="ARBA" id="ARBA00022475"/>
    </source>
</evidence>
<feature type="domain" description="ABC transmembrane type-1" evidence="8">
    <location>
        <begin position="66"/>
        <end position="257"/>
    </location>
</feature>
<evidence type="ECO:0000256" key="7">
    <source>
        <dbReference type="RuleBase" id="RU363032"/>
    </source>
</evidence>
<comment type="caution">
    <text evidence="9">The sequence shown here is derived from an EMBL/GenBank/DDBJ whole genome shotgun (WGS) entry which is preliminary data.</text>
</comment>
<dbReference type="InterPro" id="IPR000515">
    <property type="entry name" value="MetI-like"/>
</dbReference>
<dbReference type="RefSeq" id="WP_211300444.1">
    <property type="nucleotide sequence ID" value="NZ_JBEZZV010000002.1"/>
</dbReference>
<gene>
    <name evidence="9" type="ORF">ATK86_5671</name>
</gene>
<dbReference type="AlphaFoldDB" id="A0A2N3VHU1"/>
<dbReference type="PROSITE" id="PS50928">
    <property type="entry name" value="ABC_TM1"/>
    <property type="match status" value="1"/>
</dbReference>
<feature type="transmembrane region" description="Helical" evidence="7">
    <location>
        <begin position="102"/>
        <end position="125"/>
    </location>
</feature>
<evidence type="ECO:0000313" key="10">
    <source>
        <dbReference type="Proteomes" id="UP000233766"/>
    </source>
</evidence>
<dbReference type="SUPFAM" id="SSF161098">
    <property type="entry name" value="MetI-like"/>
    <property type="match status" value="1"/>
</dbReference>
<name>A0A2N3VHU1_9NOCA</name>
<organism evidence="9 10">
    <name type="scientific">Nocardia fluminea</name>
    <dbReference type="NCBI Taxonomy" id="134984"/>
    <lineage>
        <taxon>Bacteria</taxon>
        <taxon>Bacillati</taxon>
        <taxon>Actinomycetota</taxon>
        <taxon>Actinomycetes</taxon>
        <taxon>Mycobacteriales</taxon>
        <taxon>Nocardiaceae</taxon>
        <taxon>Nocardia</taxon>
    </lineage>
</organism>
<dbReference type="Pfam" id="PF00528">
    <property type="entry name" value="BPD_transp_1"/>
    <property type="match status" value="1"/>
</dbReference>
<evidence type="ECO:0000256" key="6">
    <source>
        <dbReference type="ARBA" id="ARBA00023136"/>
    </source>
</evidence>
<dbReference type="GeneID" id="97469489"/>
<evidence type="ECO:0000259" key="8">
    <source>
        <dbReference type="PROSITE" id="PS50928"/>
    </source>
</evidence>
<feature type="transmembrane region" description="Helical" evidence="7">
    <location>
        <begin position="236"/>
        <end position="257"/>
    </location>
</feature>
<reference evidence="9 10" key="1">
    <citation type="submission" date="2017-12" db="EMBL/GenBank/DDBJ databases">
        <title>Sequencing the genomes of 1000 Actinobacteria strains.</title>
        <authorList>
            <person name="Klenk H.-P."/>
        </authorList>
    </citation>
    <scope>NUCLEOTIDE SEQUENCE [LARGE SCALE GENOMIC DNA]</scope>
    <source>
        <strain evidence="9 10">DSM 44489</strain>
    </source>
</reference>
<keyword evidence="3" id="KW-1003">Cell membrane</keyword>
<evidence type="ECO:0000313" key="9">
    <source>
        <dbReference type="EMBL" id="PKV81208.1"/>
    </source>
</evidence>
<keyword evidence="2 7" id="KW-0813">Transport</keyword>
<comment type="similarity">
    <text evidence="7">Belongs to the binding-protein-dependent transport system permease family.</text>
</comment>
<evidence type="ECO:0000256" key="5">
    <source>
        <dbReference type="ARBA" id="ARBA00022989"/>
    </source>
</evidence>
<dbReference type="GO" id="GO:0005886">
    <property type="term" value="C:plasma membrane"/>
    <property type="evidence" value="ECO:0007669"/>
    <property type="project" value="UniProtKB-SubCell"/>
</dbReference>
<dbReference type="Proteomes" id="UP000233766">
    <property type="component" value="Unassembled WGS sequence"/>
</dbReference>
<keyword evidence="6 7" id="KW-0472">Membrane</keyword>
<sequence>MRRGDAIGRHLLLITAIVLMLFPVALALATSFKPVSTIFDLNPLPFPASMENYDLAVGKFPIGRLLWNTFVMAAGVTVATMLVALPAAYALVRFDTARGRGFVLAAVGISLLIPPQALIIPQFLMTAKLGWQGHTIGVIIPQLGVSALAVLLLRDHIRSVPQSLIGAAVLEGATSWEILRHVVLGVLRPALGAVAILLFISTWNEFLWPLLVMPDPEDTTIQPGLALFVGPESAQYGPMLAAAMLASLPVVVIYVLASRRIADAFLHSGVR</sequence>
<accession>A0A2N3VHU1</accession>